<protein>
    <recommendedName>
        <fullName evidence="4">DUF2336 domain-containing protein</fullName>
    </recommendedName>
</protein>
<feature type="compositionally biased region" description="Low complexity" evidence="1">
    <location>
        <begin position="38"/>
        <end position="49"/>
    </location>
</feature>
<dbReference type="Proteomes" id="UP000248795">
    <property type="component" value="Unassembled WGS sequence"/>
</dbReference>
<organism evidence="2 3">
    <name type="scientific">Aestuariivirga litoralis</name>
    <dbReference type="NCBI Taxonomy" id="2650924"/>
    <lineage>
        <taxon>Bacteria</taxon>
        <taxon>Pseudomonadati</taxon>
        <taxon>Pseudomonadota</taxon>
        <taxon>Alphaproteobacteria</taxon>
        <taxon>Hyphomicrobiales</taxon>
        <taxon>Aestuariivirgaceae</taxon>
        <taxon>Aestuariivirga</taxon>
    </lineage>
</organism>
<accession>A0A2W2AQW8</accession>
<proteinExistence type="predicted"/>
<reference evidence="3" key="1">
    <citation type="submission" date="2018-06" db="EMBL/GenBank/DDBJ databases">
        <title>Aestuariibacter litoralis strain KCTC 52945T.</title>
        <authorList>
            <person name="Li X."/>
            <person name="Salam N."/>
            <person name="Li J.-L."/>
            <person name="Chen Y.-M."/>
            <person name="Yang Z.-W."/>
            <person name="Zhang L.-Y."/>
            <person name="Han M.-X."/>
            <person name="Xiao M."/>
            <person name="Li W.-J."/>
        </authorList>
    </citation>
    <scope>NUCLEOTIDE SEQUENCE [LARGE SCALE GENOMIC DNA]</scope>
    <source>
        <strain evidence="3">KCTC 52945</strain>
    </source>
</reference>
<feature type="compositionally biased region" description="Pro residues" evidence="1">
    <location>
        <begin position="50"/>
        <end position="65"/>
    </location>
</feature>
<dbReference type="Pfam" id="PF10098">
    <property type="entry name" value="DUF2336"/>
    <property type="match status" value="1"/>
</dbReference>
<keyword evidence="3" id="KW-1185">Reference proteome</keyword>
<feature type="region of interest" description="Disordered" evidence="1">
    <location>
        <begin position="27"/>
        <end position="67"/>
    </location>
</feature>
<sequence length="400" mass="42466">MQPEAPILEGEPSPRRGTVQSFRLLTARLRRASPGTMPEGPGEPESPLAGPAPAPPPPATPPPPADAGDAAVALLDIMWGAVDLPPQERSLAGDTLLLLLPRLSHRSLVTLAERIAAMDSPPALLVSRLVRDPRPDVGGVVLERSAHVAEGDLLASCHGGAGPERLRLLAKRRSVSSALADHIVASGDLLSLLALLRNPGAELSFQAFLGISRLAGEHPGLQAPLAMRTDLPLAVALDLFWRLPPELRRVITARFLSDSVTLGRILSIGTAATQAPALPEGPVSAADFDAALGPLFTGKRDLTVRRLAGLAGAEVETVERIFADAEGEALVVLLKALGLSRARFDEALDRIRTGTGLLREDRPQAELKAVFDALSFSKARVLLIYWDWFARRAGPYVQPA</sequence>
<evidence type="ECO:0008006" key="4">
    <source>
        <dbReference type="Google" id="ProtNLM"/>
    </source>
</evidence>
<name>A0A2W2AQW8_9HYPH</name>
<comment type="caution">
    <text evidence="2">The sequence shown here is derived from an EMBL/GenBank/DDBJ whole genome shotgun (WGS) entry which is preliminary data.</text>
</comment>
<evidence type="ECO:0000256" key="1">
    <source>
        <dbReference type="SAM" id="MobiDB-lite"/>
    </source>
</evidence>
<evidence type="ECO:0000313" key="3">
    <source>
        <dbReference type="Proteomes" id="UP000248795"/>
    </source>
</evidence>
<evidence type="ECO:0000313" key="2">
    <source>
        <dbReference type="EMBL" id="PZF77771.1"/>
    </source>
</evidence>
<dbReference type="EMBL" id="QKVK01000002">
    <property type="protein sequence ID" value="PZF77771.1"/>
    <property type="molecule type" value="Genomic_DNA"/>
</dbReference>
<dbReference type="InterPro" id="IPR019285">
    <property type="entry name" value="DUF2336"/>
</dbReference>
<gene>
    <name evidence="2" type="ORF">DK847_04895</name>
</gene>
<dbReference type="AlphaFoldDB" id="A0A2W2AQW8"/>
<dbReference type="RefSeq" id="WP_111196519.1">
    <property type="nucleotide sequence ID" value="NZ_QKVK01000002.1"/>
</dbReference>